<dbReference type="Proteomes" id="UP000323144">
    <property type="component" value="Chromosome"/>
</dbReference>
<feature type="chain" id="PRO_5022969673" description="Lipoprotein" evidence="2">
    <location>
        <begin position="24"/>
        <end position="185"/>
    </location>
</feature>
<evidence type="ECO:0008006" key="5">
    <source>
        <dbReference type="Google" id="ProtNLM"/>
    </source>
</evidence>
<dbReference type="NCBIfam" id="NF045726">
    <property type="entry name" value="XXplasma_LP"/>
    <property type="match status" value="1"/>
</dbReference>
<accession>A0A5B9Y5J8</accession>
<evidence type="ECO:0000313" key="3">
    <source>
        <dbReference type="EMBL" id="QEH62220.1"/>
    </source>
</evidence>
<evidence type="ECO:0000256" key="1">
    <source>
        <dbReference type="SAM" id="MobiDB-lite"/>
    </source>
</evidence>
<proteinExistence type="predicted"/>
<sequence length="185" mass="19788">MKKLLGIFAATGLVATTSATVVACGDKVNDLSLVGGDDFNLETLVSKLKIDEDGDGKLDKDYNEVDETYAAQFKMGSVKVTGTLKGTAVNTNTNEFFMQTKELKDDLQMGENSMTGPLYVTTLIGVKGESKAVMYISCLTYNVSGDSVENVSGTIKIKTVGKYELTLPTPESKPDTNEETPSGTE</sequence>
<dbReference type="EMBL" id="CP043026">
    <property type="protein sequence ID" value="QEH62220.1"/>
    <property type="molecule type" value="Genomic_DNA"/>
</dbReference>
<dbReference type="NCBIfam" id="NF038029">
    <property type="entry name" value="LP_plasma"/>
    <property type="match status" value="1"/>
</dbReference>
<keyword evidence="4" id="KW-1185">Reference proteome</keyword>
<protein>
    <recommendedName>
        <fullName evidence="5">Lipoprotein</fullName>
    </recommendedName>
</protein>
<gene>
    <name evidence="3" type="ORF">SCHIN_v1c10270</name>
</gene>
<reference evidence="3 4" key="1">
    <citation type="submission" date="2019-08" db="EMBL/GenBank/DDBJ databases">
        <title>Complete genome sequence of Spiroplasma chinense CCH (DSM 19755).</title>
        <authorList>
            <person name="Shen H.-Y."/>
            <person name="Lin Y.-C."/>
            <person name="Chou L."/>
            <person name="Kuo C.-H."/>
        </authorList>
    </citation>
    <scope>NUCLEOTIDE SEQUENCE [LARGE SCALE GENOMIC DNA]</scope>
    <source>
        <strain evidence="3 4">CCH</strain>
    </source>
</reference>
<evidence type="ECO:0000256" key="2">
    <source>
        <dbReference type="SAM" id="SignalP"/>
    </source>
</evidence>
<dbReference type="PROSITE" id="PS51257">
    <property type="entry name" value="PROKAR_LIPOPROTEIN"/>
    <property type="match status" value="1"/>
</dbReference>
<dbReference type="AlphaFoldDB" id="A0A5B9Y5J8"/>
<organism evidence="3 4">
    <name type="scientific">Spiroplasma chinense</name>
    <dbReference type="NCBI Taxonomy" id="216932"/>
    <lineage>
        <taxon>Bacteria</taxon>
        <taxon>Bacillati</taxon>
        <taxon>Mycoplasmatota</taxon>
        <taxon>Mollicutes</taxon>
        <taxon>Entomoplasmatales</taxon>
        <taxon>Spiroplasmataceae</taxon>
        <taxon>Spiroplasma</taxon>
    </lineage>
</organism>
<name>A0A5B9Y5J8_9MOLU</name>
<dbReference type="KEGG" id="schi:SCHIN_v1c10270"/>
<feature type="signal peptide" evidence="2">
    <location>
        <begin position="1"/>
        <end position="23"/>
    </location>
</feature>
<feature type="region of interest" description="Disordered" evidence="1">
    <location>
        <begin position="166"/>
        <end position="185"/>
    </location>
</feature>
<keyword evidence="2" id="KW-0732">Signal</keyword>
<dbReference type="RefSeq" id="WP_166508586.1">
    <property type="nucleotide sequence ID" value="NZ_CP043026.1"/>
</dbReference>
<evidence type="ECO:0000313" key="4">
    <source>
        <dbReference type="Proteomes" id="UP000323144"/>
    </source>
</evidence>
<dbReference type="InterPro" id="IPR054816">
    <property type="entry name" value="Lipoprotein_mollicutes-type_CS"/>
</dbReference>